<dbReference type="Proteomes" id="UP001501095">
    <property type="component" value="Unassembled WGS sequence"/>
</dbReference>
<comment type="caution">
    <text evidence="1">The sequence shown here is derived from an EMBL/GenBank/DDBJ whole genome shotgun (WGS) entry which is preliminary data.</text>
</comment>
<evidence type="ECO:0000313" key="1">
    <source>
        <dbReference type="EMBL" id="GAA2554864.1"/>
    </source>
</evidence>
<reference evidence="2" key="1">
    <citation type="journal article" date="2019" name="Int. J. Syst. Evol. Microbiol.">
        <title>The Global Catalogue of Microorganisms (GCM) 10K type strain sequencing project: providing services to taxonomists for standard genome sequencing and annotation.</title>
        <authorList>
            <consortium name="The Broad Institute Genomics Platform"/>
            <consortium name="The Broad Institute Genome Sequencing Center for Infectious Disease"/>
            <person name="Wu L."/>
            <person name="Ma J."/>
        </authorList>
    </citation>
    <scope>NUCLEOTIDE SEQUENCE [LARGE SCALE GENOMIC DNA]</scope>
    <source>
        <strain evidence="2">JCM 6924</strain>
    </source>
</reference>
<organism evidence="1 2">
    <name type="scientific">Streptomyces levis</name>
    <dbReference type="NCBI Taxonomy" id="285566"/>
    <lineage>
        <taxon>Bacteria</taxon>
        <taxon>Bacillati</taxon>
        <taxon>Actinomycetota</taxon>
        <taxon>Actinomycetes</taxon>
        <taxon>Kitasatosporales</taxon>
        <taxon>Streptomycetaceae</taxon>
        <taxon>Streptomyces</taxon>
    </lineage>
</organism>
<evidence type="ECO:0000313" key="2">
    <source>
        <dbReference type="Proteomes" id="UP001501095"/>
    </source>
</evidence>
<gene>
    <name evidence="1" type="ORF">GCM10010423_65050</name>
</gene>
<proteinExistence type="predicted"/>
<protein>
    <submittedName>
        <fullName evidence="1">Uncharacterized protein</fullName>
    </submittedName>
</protein>
<accession>A0ABP6BBW6</accession>
<name>A0ABP6BBW6_9ACTN</name>
<dbReference type="RefSeq" id="WP_344542992.1">
    <property type="nucleotide sequence ID" value="NZ_BAAATM010000022.1"/>
</dbReference>
<sequence>MNQRVQKYSGVLLLILALLTVANGVYFSVQNRHATRCQAEYNSQFIEQINTRAKISESDRESLVKLVKQVIGSQDRETSRKALAEYVETLERNDEYRKKHPLRELPKTATC</sequence>
<dbReference type="EMBL" id="BAAATM010000022">
    <property type="protein sequence ID" value="GAA2554864.1"/>
    <property type="molecule type" value="Genomic_DNA"/>
</dbReference>
<keyword evidence="2" id="KW-1185">Reference proteome</keyword>